<dbReference type="InterPro" id="IPR029058">
    <property type="entry name" value="AB_hydrolase_fold"/>
</dbReference>
<gene>
    <name evidence="2" type="ORF">AQUCO_02200326v1</name>
</gene>
<dbReference type="STRING" id="218851.A0A2G5DEA4"/>
<dbReference type="EMBL" id="KZ305039">
    <property type="protein sequence ID" value="PIA41813.1"/>
    <property type="molecule type" value="Genomic_DNA"/>
</dbReference>
<dbReference type="EMBL" id="KZ305039">
    <property type="protein sequence ID" value="PIA41815.1"/>
    <property type="molecule type" value="Genomic_DNA"/>
</dbReference>
<dbReference type="Proteomes" id="UP000230069">
    <property type="component" value="Unassembled WGS sequence"/>
</dbReference>
<dbReference type="EMBL" id="KZ305039">
    <property type="protein sequence ID" value="PIA41817.1"/>
    <property type="molecule type" value="Genomic_DNA"/>
</dbReference>
<dbReference type="AlphaFoldDB" id="A0A2G5DEA4"/>
<dbReference type="PANTHER" id="PTHR42886:SF53">
    <property type="entry name" value="ALPHA_BETA-HYDROLASES SUPERFAMILY PROTEIN"/>
    <property type="match status" value="1"/>
</dbReference>
<dbReference type="FunCoup" id="A0A2G5DEA4">
    <property type="interactions" value="694"/>
</dbReference>
<feature type="domain" description="Serine aminopeptidase S33" evidence="1">
    <location>
        <begin position="108"/>
        <end position="222"/>
    </location>
</feature>
<proteinExistence type="predicted"/>
<keyword evidence="3" id="KW-1185">Reference proteome</keyword>
<dbReference type="FunFam" id="3.40.50.1820:FF:000170">
    <property type="entry name" value="Alpha/beta-Hydrolases superfamily protein"/>
    <property type="match status" value="1"/>
</dbReference>
<organism evidence="2 3">
    <name type="scientific">Aquilegia coerulea</name>
    <name type="common">Rocky mountain columbine</name>
    <dbReference type="NCBI Taxonomy" id="218851"/>
    <lineage>
        <taxon>Eukaryota</taxon>
        <taxon>Viridiplantae</taxon>
        <taxon>Streptophyta</taxon>
        <taxon>Embryophyta</taxon>
        <taxon>Tracheophyta</taxon>
        <taxon>Spermatophyta</taxon>
        <taxon>Magnoliopsida</taxon>
        <taxon>Ranunculales</taxon>
        <taxon>Ranunculaceae</taxon>
        <taxon>Thalictroideae</taxon>
        <taxon>Aquilegia</taxon>
    </lineage>
</organism>
<dbReference type="PANTHER" id="PTHR42886">
    <property type="entry name" value="RE40534P-RELATED"/>
    <property type="match status" value="1"/>
</dbReference>
<dbReference type="OrthoDB" id="9988524at2759"/>
<accession>A0A2G5DEA4</accession>
<evidence type="ECO:0000259" key="1">
    <source>
        <dbReference type="Pfam" id="PF12146"/>
    </source>
</evidence>
<dbReference type="InterPro" id="IPR022742">
    <property type="entry name" value="Hydrolase_4"/>
</dbReference>
<reference evidence="2 3" key="1">
    <citation type="submission" date="2017-09" db="EMBL/GenBank/DDBJ databases">
        <title>WGS assembly of Aquilegia coerulea Goldsmith.</title>
        <authorList>
            <person name="Hodges S."/>
            <person name="Kramer E."/>
            <person name="Nordborg M."/>
            <person name="Tomkins J."/>
            <person name="Borevitz J."/>
            <person name="Derieg N."/>
            <person name="Yan J."/>
            <person name="Mihaltcheva S."/>
            <person name="Hayes R.D."/>
            <person name="Rokhsar D."/>
        </authorList>
    </citation>
    <scope>NUCLEOTIDE SEQUENCE [LARGE SCALE GENOMIC DNA]</scope>
    <source>
        <strain evidence="3">cv. Goldsmith</strain>
    </source>
</reference>
<protein>
    <recommendedName>
        <fullName evidence="1">Serine aminopeptidase S33 domain-containing protein</fullName>
    </recommendedName>
</protein>
<sequence length="339" mass="37206">MLSGLVGACASLPWAFQKSFSTCSSNSFAIVTTSSIPSIPSSGSTFPSTHYLLQKLQPCRTRRILVPRIRMSQSKVDEHHPVVQVESIAVKNNHGENLVGLLHETGSKDLVILCHGFRSSKDSAVMADLADAISKEGISVFRFDFAGNGESEGSFQYGNYLREADDLRSVIQYLSGRNHAVTTILGHSKGGDVVLLYASKYRDVPTIINVAGRYDLKKGIAERMGKDFMEVIKRDGFIDVVSKKGQYRVTEESLMERLGTDMHAACLSIDNGCRVLTVHGSSDEVISVEDAYAFAKIIPNHELHIIEGADHKFSKHQAELAEVVLNFIKTSIQEGKDEA</sequence>
<dbReference type="Pfam" id="PF12146">
    <property type="entry name" value="Hydrolase_4"/>
    <property type="match status" value="1"/>
</dbReference>
<dbReference type="SUPFAM" id="SSF53474">
    <property type="entry name" value="alpha/beta-Hydrolases"/>
    <property type="match status" value="1"/>
</dbReference>
<dbReference type="Gene3D" id="3.40.50.1820">
    <property type="entry name" value="alpha/beta hydrolase"/>
    <property type="match status" value="1"/>
</dbReference>
<name>A0A2G5DEA4_AQUCA</name>
<evidence type="ECO:0000313" key="3">
    <source>
        <dbReference type="Proteomes" id="UP000230069"/>
    </source>
</evidence>
<evidence type="ECO:0000313" key="2">
    <source>
        <dbReference type="EMBL" id="PIA41813.1"/>
    </source>
</evidence>